<evidence type="ECO:0000313" key="1">
    <source>
        <dbReference type="EMBL" id="KAK3754359.1"/>
    </source>
</evidence>
<accession>A0AAE0YQT4</accession>
<dbReference type="EMBL" id="JAWDGP010005680">
    <property type="protein sequence ID" value="KAK3754359.1"/>
    <property type="molecule type" value="Genomic_DNA"/>
</dbReference>
<gene>
    <name evidence="1" type="ORF">RRG08_026953</name>
</gene>
<keyword evidence="2" id="KW-1185">Reference proteome</keyword>
<evidence type="ECO:0000313" key="2">
    <source>
        <dbReference type="Proteomes" id="UP001283361"/>
    </source>
</evidence>
<comment type="caution">
    <text evidence="1">The sequence shown here is derived from an EMBL/GenBank/DDBJ whole genome shotgun (WGS) entry which is preliminary data.</text>
</comment>
<proteinExistence type="predicted"/>
<reference evidence="1" key="1">
    <citation type="journal article" date="2023" name="G3 (Bethesda)">
        <title>A reference genome for the long-term kleptoplast-retaining sea slug Elysia crispata morphotype clarki.</title>
        <authorList>
            <person name="Eastman K.E."/>
            <person name="Pendleton A.L."/>
            <person name="Shaikh M.A."/>
            <person name="Suttiyut T."/>
            <person name="Ogas R."/>
            <person name="Tomko P."/>
            <person name="Gavelis G."/>
            <person name="Widhalm J.R."/>
            <person name="Wisecaver J.H."/>
        </authorList>
    </citation>
    <scope>NUCLEOTIDE SEQUENCE</scope>
    <source>
        <strain evidence="1">ECLA1</strain>
    </source>
</reference>
<dbReference type="AlphaFoldDB" id="A0AAE0YQT4"/>
<protein>
    <submittedName>
        <fullName evidence="1">Uncharacterized protein</fullName>
    </submittedName>
</protein>
<organism evidence="1 2">
    <name type="scientific">Elysia crispata</name>
    <name type="common">lettuce slug</name>
    <dbReference type="NCBI Taxonomy" id="231223"/>
    <lineage>
        <taxon>Eukaryota</taxon>
        <taxon>Metazoa</taxon>
        <taxon>Spiralia</taxon>
        <taxon>Lophotrochozoa</taxon>
        <taxon>Mollusca</taxon>
        <taxon>Gastropoda</taxon>
        <taxon>Heterobranchia</taxon>
        <taxon>Euthyneura</taxon>
        <taxon>Panpulmonata</taxon>
        <taxon>Sacoglossa</taxon>
        <taxon>Placobranchoidea</taxon>
        <taxon>Plakobranchidae</taxon>
        <taxon>Elysia</taxon>
    </lineage>
</organism>
<dbReference type="Proteomes" id="UP001283361">
    <property type="component" value="Unassembled WGS sequence"/>
</dbReference>
<name>A0AAE0YQT4_9GAST</name>
<sequence length="159" mass="17942">MSFDNQFFDERSQTCDCPDYVDLQVTPLSSPFTSKTIAQNRIPVTNIRDKSNTISNQCGVYSSEVSSAVQSCPCLKAQAVLSSVGWWQVFIDTGELMKGRCGFELNAIHTKAYESQNSQIKKLFRHRHITEQQHRRCPSGASHWHQISLTGTSKIVMEP</sequence>